<dbReference type="GO" id="GO:0005886">
    <property type="term" value="C:plasma membrane"/>
    <property type="evidence" value="ECO:0007669"/>
    <property type="project" value="UniProtKB-SubCell"/>
</dbReference>
<evidence type="ECO:0000256" key="6">
    <source>
        <dbReference type="ARBA" id="ARBA00023136"/>
    </source>
</evidence>
<comment type="caution">
    <text evidence="8">The sequence shown here is derived from an EMBL/GenBank/DDBJ whole genome shotgun (WGS) entry which is preliminary data.</text>
</comment>
<evidence type="ECO:0000313" key="8">
    <source>
        <dbReference type="EMBL" id="PZX45950.1"/>
    </source>
</evidence>
<dbReference type="Pfam" id="PF01899">
    <property type="entry name" value="MNHE"/>
    <property type="match status" value="1"/>
</dbReference>
<comment type="similarity">
    <text evidence="2">Belongs to the CPA3 antiporters (TC 2.A.63) subunit E family.</text>
</comment>
<evidence type="ECO:0000256" key="3">
    <source>
        <dbReference type="ARBA" id="ARBA00022475"/>
    </source>
</evidence>
<keyword evidence="3" id="KW-1003">Cell membrane</keyword>
<keyword evidence="6 7" id="KW-0472">Membrane</keyword>
<evidence type="ECO:0000313" key="9">
    <source>
        <dbReference type="Proteomes" id="UP000249364"/>
    </source>
</evidence>
<dbReference type="Proteomes" id="UP000249364">
    <property type="component" value="Unassembled WGS sequence"/>
</dbReference>
<gene>
    <name evidence="8" type="ORF">LY56_01513</name>
</gene>
<dbReference type="RefSeq" id="WP_071468161.1">
    <property type="nucleotide sequence ID" value="NZ_MEHT01000001.1"/>
</dbReference>
<dbReference type="STRING" id="121821.GCA_001870675_00301"/>
<reference evidence="8 9" key="1">
    <citation type="submission" date="2018-06" db="EMBL/GenBank/DDBJ databases">
        <title>Genomic Encyclopedia of Archaeal and Bacterial Type Strains, Phase II (KMG-II): from individual species to whole genera.</title>
        <authorList>
            <person name="Goeker M."/>
        </authorList>
    </citation>
    <scope>NUCLEOTIDE SEQUENCE [LARGE SCALE GENOMIC DNA]</scope>
    <source>
        <strain evidence="8 9">DSM 13087</strain>
    </source>
</reference>
<proteinExistence type="inferred from homology"/>
<feature type="transmembrane region" description="Helical" evidence="7">
    <location>
        <begin position="31"/>
        <end position="49"/>
    </location>
</feature>
<protein>
    <submittedName>
        <fullName evidence="8">Multicomponent Na+:H+ antiporter subunit E</fullName>
    </submittedName>
</protein>
<evidence type="ECO:0000256" key="2">
    <source>
        <dbReference type="ARBA" id="ARBA00006228"/>
    </source>
</evidence>
<sequence>MTRVLLTALIHRALLLGGAWLALTSAALEALAPGAVAVAVAVWLSLRLLPPKHPFALWRLARHVPRFVAGSVVGGVDVARRAFSPDMRLNPGWLELPSDLPDGARVALGGELSLMPGTLSAGTEDGKLLVHLLDTDAGFDRAIPREAEEIAAIIGQARSARG</sequence>
<name>A0A2W7QJ36_9RHOB</name>
<evidence type="ECO:0000256" key="1">
    <source>
        <dbReference type="ARBA" id="ARBA00004651"/>
    </source>
</evidence>
<dbReference type="EMBL" id="QKZQ01000005">
    <property type="protein sequence ID" value="PZX45950.1"/>
    <property type="molecule type" value="Genomic_DNA"/>
</dbReference>
<dbReference type="GO" id="GO:0008324">
    <property type="term" value="F:monoatomic cation transmembrane transporter activity"/>
    <property type="evidence" value="ECO:0007669"/>
    <property type="project" value="InterPro"/>
</dbReference>
<keyword evidence="9" id="KW-1185">Reference proteome</keyword>
<dbReference type="PANTHER" id="PTHR34584">
    <property type="entry name" value="NA(+)/H(+) ANTIPORTER SUBUNIT E1"/>
    <property type="match status" value="1"/>
</dbReference>
<keyword evidence="4 7" id="KW-0812">Transmembrane</keyword>
<evidence type="ECO:0000256" key="5">
    <source>
        <dbReference type="ARBA" id="ARBA00022989"/>
    </source>
</evidence>
<evidence type="ECO:0000256" key="4">
    <source>
        <dbReference type="ARBA" id="ARBA00022692"/>
    </source>
</evidence>
<accession>A0A2W7QJ36</accession>
<organism evidence="8 9">
    <name type="scientific">Roseinatronobacter thiooxidans</name>
    <dbReference type="NCBI Taxonomy" id="121821"/>
    <lineage>
        <taxon>Bacteria</taxon>
        <taxon>Pseudomonadati</taxon>
        <taxon>Pseudomonadota</taxon>
        <taxon>Alphaproteobacteria</taxon>
        <taxon>Rhodobacterales</taxon>
        <taxon>Paracoccaceae</taxon>
        <taxon>Roseinatronobacter</taxon>
    </lineage>
</organism>
<dbReference type="PANTHER" id="PTHR34584:SF1">
    <property type="entry name" value="NA(+)_H(+) ANTIPORTER SUBUNIT E1"/>
    <property type="match status" value="1"/>
</dbReference>
<keyword evidence="5 7" id="KW-1133">Transmembrane helix</keyword>
<dbReference type="AlphaFoldDB" id="A0A2W7QJ36"/>
<dbReference type="OrthoDB" id="7852837at2"/>
<comment type="subcellular location">
    <subcellularLocation>
        <location evidence="1">Cell membrane</location>
        <topology evidence="1">Multi-pass membrane protein</topology>
    </subcellularLocation>
</comment>
<dbReference type="InterPro" id="IPR002758">
    <property type="entry name" value="Cation_antiport_E"/>
</dbReference>
<evidence type="ECO:0000256" key="7">
    <source>
        <dbReference type="SAM" id="Phobius"/>
    </source>
</evidence>